<proteinExistence type="predicted"/>
<gene>
    <name evidence="1" type="ORF">CFter6_4786</name>
</gene>
<organism evidence="1">
    <name type="scientific">Collimonas fungivorans</name>
    <dbReference type="NCBI Taxonomy" id="158899"/>
    <lineage>
        <taxon>Bacteria</taxon>
        <taxon>Pseudomonadati</taxon>
        <taxon>Pseudomonadota</taxon>
        <taxon>Betaproteobacteria</taxon>
        <taxon>Burkholderiales</taxon>
        <taxon>Oxalobacteraceae</taxon>
        <taxon>Collimonas</taxon>
    </lineage>
</organism>
<evidence type="ECO:0000313" key="1">
    <source>
        <dbReference type="EMBL" id="AMO97366.1"/>
    </source>
</evidence>
<accession>A0A127PHS4</accession>
<dbReference type="AlphaFoldDB" id="A0A127PHS4"/>
<dbReference type="EMBL" id="CP013232">
    <property type="protein sequence ID" value="AMO97366.1"/>
    <property type="molecule type" value="Genomic_DNA"/>
</dbReference>
<name>A0A127PHS4_9BURK</name>
<evidence type="ECO:0000313" key="2">
    <source>
        <dbReference type="Proteomes" id="UP000072421"/>
    </source>
</evidence>
<reference evidence="1 2" key="1">
    <citation type="submission" date="2015-11" db="EMBL/GenBank/DDBJ databases">
        <title>Exploring the genomic traits of fungus-feeding bacterial genus Collimonas.</title>
        <authorList>
            <person name="Song C."/>
            <person name="Schmidt R."/>
            <person name="de Jager V."/>
            <person name="Krzyzanowska D."/>
            <person name="Jongedijk E."/>
            <person name="Cankar K."/>
            <person name="Beekwilder J."/>
            <person name="van Veen A."/>
            <person name="de Boer W."/>
            <person name="van Veen J.A."/>
            <person name="Garbeva P."/>
        </authorList>
    </citation>
    <scope>NUCLEOTIDE SEQUENCE [LARGE SCALE GENOMIC DNA]</scope>
    <source>
        <strain evidence="1 2">Ter6</strain>
    </source>
</reference>
<sequence length="39" mass="4421">MYRQTNTASVKVLAWALSNTSGTTELFNFLWQLKDTGNI</sequence>
<protein>
    <submittedName>
        <fullName evidence="1">Uncharacterized protein</fullName>
    </submittedName>
</protein>
<dbReference type="PATRIC" id="fig|158899.10.peg.4727"/>
<dbReference type="Proteomes" id="UP000072421">
    <property type="component" value="Chromosome"/>
</dbReference>